<evidence type="ECO:0000256" key="7">
    <source>
        <dbReference type="PIRSR" id="PIRSR005091-2"/>
    </source>
</evidence>
<evidence type="ECO:0000256" key="6">
    <source>
        <dbReference type="PIRSR" id="PIRSR005091-1"/>
    </source>
</evidence>
<feature type="active site" evidence="6">
    <location>
        <position position="308"/>
    </location>
</feature>
<dbReference type="InterPro" id="IPR000917">
    <property type="entry name" value="Sulfatase_N"/>
</dbReference>
<dbReference type="GO" id="GO:0005886">
    <property type="term" value="C:plasma membrane"/>
    <property type="evidence" value="ECO:0007669"/>
    <property type="project" value="UniProtKB-SubCell"/>
</dbReference>
<accession>A0A1H6K5S5</accession>
<feature type="transmembrane region" description="Helical" evidence="9">
    <location>
        <begin position="20"/>
        <end position="40"/>
    </location>
</feature>
<dbReference type="InterPro" id="IPR017850">
    <property type="entry name" value="Alkaline_phosphatase_core_sf"/>
</dbReference>
<dbReference type="InterPro" id="IPR050448">
    <property type="entry name" value="OpgB/LTA_synthase_biosynth"/>
</dbReference>
<feature type="transmembrane region" description="Helical" evidence="9">
    <location>
        <begin position="145"/>
        <end position="163"/>
    </location>
</feature>
<organism evidence="11 12">
    <name type="scientific">Paenimyroides marinum</name>
    <dbReference type="NCBI Taxonomy" id="1159016"/>
    <lineage>
        <taxon>Bacteria</taxon>
        <taxon>Pseudomonadati</taxon>
        <taxon>Bacteroidota</taxon>
        <taxon>Flavobacteriia</taxon>
        <taxon>Flavobacteriales</taxon>
        <taxon>Flavobacteriaceae</taxon>
        <taxon>Paenimyroides</taxon>
    </lineage>
</organism>
<evidence type="ECO:0000256" key="8">
    <source>
        <dbReference type="PIRSR" id="PIRSR005091-3"/>
    </source>
</evidence>
<dbReference type="EMBL" id="FNXE01000007">
    <property type="protein sequence ID" value="SEH67132.1"/>
    <property type="molecule type" value="Genomic_DNA"/>
</dbReference>
<keyword evidence="5 9" id="KW-0472">Membrane</keyword>
<dbReference type="InterPro" id="IPR012160">
    <property type="entry name" value="LtaS-like"/>
</dbReference>
<dbReference type="SUPFAM" id="SSF53649">
    <property type="entry name" value="Alkaline phosphatase-like"/>
    <property type="match status" value="1"/>
</dbReference>
<dbReference type="CDD" id="cd16015">
    <property type="entry name" value="LTA_synthase"/>
    <property type="match status" value="1"/>
</dbReference>
<feature type="binding site" evidence="8">
    <location>
        <position position="478"/>
    </location>
    <ligand>
        <name>Mn(2+)</name>
        <dbReference type="ChEBI" id="CHEBI:29035"/>
    </ligand>
</feature>
<dbReference type="GO" id="GO:0046872">
    <property type="term" value="F:metal ion binding"/>
    <property type="evidence" value="ECO:0007669"/>
    <property type="project" value="UniProtKB-KW"/>
</dbReference>
<evidence type="ECO:0000256" key="2">
    <source>
        <dbReference type="ARBA" id="ARBA00022475"/>
    </source>
</evidence>
<keyword evidence="4 9" id="KW-1133">Transmembrane helix</keyword>
<dbReference type="PANTHER" id="PTHR47371:SF3">
    <property type="entry name" value="PHOSPHOGLYCEROL TRANSFERASE I"/>
    <property type="match status" value="1"/>
</dbReference>
<evidence type="ECO:0000256" key="9">
    <source>
        <dbReference type="SAM" id="Phobius"/>
    </source>
</evidence>
<name>A0A1H6K5S5_9FLAO</name>
<evidence type="ECO:0000256" key="4">
    <source>
        <dbReference type="ARBA" id="ARBA00022989"/>
    </source>
</evidence>
<dbReference type="AlphaFoldDB" id="A0A1H6K5S5"/>
<keyword evidence="11" id="KW-0808">Transferase</keyword>
<proteinExistence type="predicted"/>
<keyword evidence="3 9" id="KW-0812">Transmembrane</keyword>
<evidence type="ECO:0000259" key="10">
    <source>
        <dbReference type="Pfam" id="PF00884"/>
    </source>
</evidence>
<feature type="binding site" evidence="8">
    <location>
        <position position="479"/>
    </location>
    <ligand>
        <name>Mn(2+)</name>
        <dbReference type="ChEBI" id="CHEBI:29035"/>
    </ligand>
</feature>
<feature type="domain" description="Sulfatase N-terminal" evidence="10">
    <location>
        <begin position="265"/>
        <end position="531"/>
    </location>
</feature>
<dbReference type="Proteomes" id="UP000199634">
    <property type="component" value="Unassembled WGS sequence"/>
</dbReference>
<feature type="binding site" evidence="8">
    <location>
        <position position="273"/>
    </location>
    <ligand>
        <name>Mn(2+)</name>
        <dbReference type="ChEBI" id="CHEBI:29035"/>
    </ligand>
</feature>
<feature type="transmembrane region" description="Helical" evidence="9">
    <location>
        <begin position="89"/>
        <end position="108"/>
    </location>
</feature>
<dbReference type="PANTHER" id="PTHR47371">
    <property type="entry name" value="LIPOTEICHOIC ACID SYNTHASE"/>
    <property type="match status" value="1"/>
</dbReference>
<evidence type="ECO:0000256" key="5">
    <source>
        <dbReference type="ARBA" id="ARBA00023136"/>
    </source>
</evidence>
<keyword evidence="2" id="KW-1003">Cell membrane</keyword>
<feature type="transmembrane region" description="Helical" evidence="9">
    <location>
        <begin position="52"/>
        <end position="77"/>
    </location>
</feature>
<comment type="subcellular location">
    <subcellularLocation>
        <location evidence="1">Cell membrane</location>
        <topology evidence="1">Multi-pass membrane protein</topology>
    </subcellularLocation>
</comment>
<keyword evidence="7" id="KW-0479">Metal-binding</keyword>
<reference evidence="11 12" key="1">
    <citation type="submission" date="2016-10" db="EMBL/GenBank/DDBJ databases">
        <authorList>
            <person name="de Groot N.N."/>
        </authorList>
    </citation>
    <scope>NUCLEOTIDE SEQUENCE [LARGE SCALE GENOMIC DNA]</scope>
    <source>
        <strain evidence="11 12">CGMCC 1.10825</strain>
    </source>
</reference>
<evidence type="ECO:0000313" key="12">
    <source>
        <dbReference type="Proteomes" id="UP000199634"/>
    </source>
</evidence>
<gene>
    <name evidence="11" type="ORF">SAMN02927937_00797</name>
</gene>
<dbReference type="PIRSF" id="PIRSF005091">
    <property type="entry name" value="Mmb_sulf_HI1246"/>
    <property type="match status" value="1"/>
</dbReference>
<dbReference type="Pfam" id="PF00884">
    <property type="entry name" value="Sulfatase"/>
    <property type="match status" value="1"/>
</dbReference>
<keyword evidence="7" id="KW-0464">Manganese</keyword>
<protein>
    <submittedName>
        <fullName evidence="11">Phosphoglycerol transferase MdoB</fullName>
    </submittedName>
</protein>
<dbReference type="STRING" id="1159016.SAMN02927937_00797"/>
<feature type="binding site" evidence="7">
    <location>
        <position position="424"/>
    </location>
    <ligand>
        <name>substrate</name>
    </ligand>
</feature>
<evidence type="ECO:0000256" key="1">
    <source>
        <dbReference type="ARBA" id="ARBA00004651"/>
    </source>
</evidence>
<feature type="transmembrane region" description="Helical" evidence="9">
    <location>
        <begin position="175"/>
        <end position="194"/>
    </location>
</feature>
<evidence type="ECO:0000256" key="3">
    <source>
        <dbReference type="ARBA" id="ARBA00022692"/>
    </source>
</evidence>
<dbReference type="Gene3D" id="3.40.720.10">
    <property type="entry name" value="Alkaline Phosphatase, subunit A"/>
    <property type="match status" value="1"/>
</dbReference>
<sequence length="625" mass="72172">MPLNLVKIMNKTKNTLTLFIQRFLLLVVIYQLIRVGFYLYNQSFFPEISSNVFIGGLIFDLSVLGYINILFAVFHLIPGKFQTNKMYQNSLFISFFLVNGIFICLNFIDYEYFRFVGRRSSFSMITAEGMTNEIGGLIASYFVDYWKIPLFITLTFIIFWLGLKQIKYRNVKTSSNFVSTTSLLFTVILLFTAGRGIDRKPLRIVDASEYGPIGTSALVLNTPFTVMKTLSKKNNLKEVHFFDDKQAERIFNPIQSFSYENSNKKNVVLLILESFGRENIQRGQTSFLDSLIQKSYFFENGFANGKLSIDAVPSTLSSVPSLMNKSFISSCYAVNNVYGLPKILKDNGYNTSFFHGAFNGSQNFDQYADVAGFDRYYGKNEYKGPESFDGKWGVFDEDFLQFFAKELTTFKQPFFTTLFTISSHAPFTIPEKYKGKFPKGSTEIHESIAYADYALKRFFESAEKKPWFNNTIFVITSDHTSSTGEEPKYKNNVGKFRIPIMFFVPCDETMIATNEKNFQQIDILPSLVDYLQLNTKLVSYGKSYKSNQDFVVNYLDNIYNLEMGDYYLAFDGTKTIGLYNWKKDPLLKENIIEKEPETKEKMERFIKAYIQSFNHRVSKNQLTVR</sequence>
<keyword evidence="12" id="KW-1185">Reference proteome</keyword>
<dbReference type="GO" id="GO:0016740">
    <property type="term" value="F:transferase activity"/>
    <property type="evidence" value="ECO:0007669"/>
    <property type="project" value="UniProtKB-KW"/>
</dbReference>
<evidence type="ECO:0000313" key="11">
    <source>
        <dbReference type="EMBL" id="SEH67132.1"/>
    </source>
</evidence>